<dbReference type="eggNOG" id="COG1196">
    <property type="taxonomic scope" value="Bacteria"/>
</dbReference>
<dbReference type="OrthoDB" id="571425at2"/>
<accession>G0IV26</accession>
<dbReference type="KEGG" id="cmr:Cycma_3293"/>
<evidence type="ECO:0000313" key="2">
    <source>
        <dbReference type="Proteomes" id="UP000001635"/>
    </source>
</evidence>
<sequence>MESIRIFLASSSELLQDRKEFREFLSVKNDRLNKKGVYLELIQWENFLDTVSQTRLQDDYNKELKKAQIVICLFFTKAGDYTQEEFDTALAHFKETGSPLIYTYFKSGAPDPDPNDQLALDLISFKERLAEIGHFYTVYNNIDDLKYQFGNQLDRLEDKGLFTLQQEIKKESIEAVTSYFKINNTARVKGSNNVIIQGVTDTSITLNVNGQSQEIEKKLDVLLAFMEEVFAKSVQSSNNNYNIGNINNANFGYLVDQAGHSKSLPSELAENLVGEGNSWIQSLRQELQDKQKISVSNKPWNIFQNYGWLVETYLQKMGTVAGQQKNLRRLSFMTEAWQSSLRYLCYIQIAQILQMENKPKLGIISDFIQMEGTQYLHFDYASLLLTATDAIGENGFLKEIGSFIEELTDTESALYGTMLYLEDQRRKLMANEIAEDENLPKLLDEYLTALVNWLRKISFLCKYRMVSMKEINLNYCLGTSKNFVHLYGELHGLYNEGGFGDEDYNAKSIEDSFTYNKSILLFRGSDVSSGMDKIREPHSYLSLSPLVIDQSVYSEKLAQTPEIFYYTGYEKGKRQYNYVQYKNELTFGDKGEIVSNKSLKVMAQNTDQHRFNELFEQLEDIFKPLKIKEA</sequence>
<dbReference type="RefSeq" id="WP_014021307.1">
    <property type="nucleotide sequence ID" value="NC_015914.1"/>
</dbReference>
<proteinExistence type="predicted"/>
<dbReference type="Proteomes" id="UP000001635">
    <property type="component" value="Chromosome"/>
</dbReference>
<name>G0IV26_CYCMS</name>
<protein>
    <recommendedName>
        <fullName evidence="3">DUF4062 domain-containing protein</fullName>
    </recommendedName>
</protein>
<dbReference type="EMBL" id="CP002955">
    <property type="protein sequence ID" value="AEL27017.1"/>
    <property type="molecule type" value="Genomic_DNA"/>
</dbReference>
<dbReference type="HOGENOM" id="CLU_433953_0_0_10"/>
<keyword evidence="2" id="KW-1185">Reference proteome</keyword>
<reference evidence="2" key="1">
    <citation type="submission" date="2011-07" db="EMBL/GenBank/DDBJ databases">
        <title>The complete genome of Cyclobacterium marinum DSM 745.</title>
        <authorList>
            <person name="Lucas S."/>
            <person name="Han J."/>
            <person name="Lapidus A."/>
            <person name="Bruce D."/>
            <person name="Goodwin L."/>
            <person name="Pitluck S."/>
            <person name="Peters L."/>
            <person name="Kyrpides N."/>
            <person name="Mavromatis K."/>
            <person name="Ivanova N."/>
            <person name="Ovchinnikova G."/>
            <person name="Chertkov O."/>
            <person name="Detter J.C."/>
            <person name="Tapia R."/>
            <person name="Han C."/>
            <person name="Land M."/>
            <person name="Hauser L."/>
            <person name="Markowitz V."/>
            <person name="Cheng J.-F."/>
            <person name="Hugenholtz P."/>
            <person name="Woyke T."/>
            <person name="Wu D."/>
            <person name="Tindall B."/>
            <person name="Schuetze A."/>
            <person name="Brambilla E."/>
            <person name="Klenk H.-P."/>
            <person name="Eisen J.A."/>
        </authorList>
    </citation>
    <scope>NUCLEOTIDE SEQUENCE [LARGE SCALE GENOMIC DNA]</scope>
    <source>
        <strain evidence="2">ATCC 25205 / DSM 745 / LMG 13164 / NCIMB 1802</strain>
    </source>
</reference>
<dbReference type="eggNOG" id="COG4995">
    <property type="taxonomic scope" value="Bacteria"/>
</dbReference>
<gene>
    <name evidence="1" type="ordered locus">Cycma_3293</name>
</gene>
<evidence type="ECO:0000313" key="1">
    <source>
        <dbReference type="EMBL" id="AEL27017.1"/>
    </source>
</evidence>
<evidence type="ECO:0008006" key="3">
    <source>
        <dbReference type="Google" id="ProtNLM"/>
    </source>
</evidence>
<organism evidence="1 2">
    <name type="scientific">Cyclobacterium marinum (strain ATCC 25205 / DSM 745 / LMG 13164 / NCIMB 1802)</name>
    <name type="common">Flectobacillus marinus</name>
    <dbReference type="NCBI Taxonomy" id="880070"/>
    <lineage>
        <taxon>Bacteria</taxon>
        <taxon>Pseudomonadati</taxon>
        <taxon>Bacteroidota</taxon>
        <taxon>Cytophagia</taxon>
        <taxon>Cytophagales</taxon>
        <taxon>Cyclobacteriaceae</taxon>
        <taxon>Cyclobacterium</taxon>
    </lineage>
</organism>
<dbReference type="AlphaFoldDB" id="G0IV26"/>